<comment type="similarity">
    <text evidence="1">Belongs to the AB hydrolase superfamily. FUS2 hydrolase family.</text>
</comment>
<dbReference type="Proteomes" id="UP001161757">
    <property type="component" value="Unassembled WGS sequence"/>
</dbReference>
<dbReference type="AlphaFoldDB" id="A0AAN6IWH9"/>
<dbReference type="EMBL" id="JAJGCB010000003">
    <property type="protein sequence ID" value="KAJ8993929.1"/>
    <property type="molecule type" value="Genomic_DNA"/>
</dbReference>
<sequence>MLRLNEDVNFHFELLRILASARCYGADVAEVLKVSQRLVPGNFDSWYEQFYAMAQWVLSTVENEEEHDRVTLRDAYFRASRYLFASEFFLHGNPDDPRNTTLWESWIHYFDKATSKLDIPPERRSLQADGFEVPIIVFRASTDDTPRPVLLVCNGLDGSMEEMYHFHGAPIVERGYHVVLFEGPGQPTVTRQQKVGFLHDWEKVVTPIVDYVETLEFVDKKRICLLGNSLGGYLAARAACFEHRLAAVMCVDGIFDVYAGLGEMMPPEVLQHLDQGSEKEFSAGLEEAMTKSTNLRWIMEQIEWAFLAPPFEALQTAKKMTLEGIVDQIQCPVFVADAERDIFVVKKPQAQILADALGSRATYVKFTEKESAEAHCHVGATVYLNQVLVGWLRRVLKDV</sequence>
<evidence type="ECO:0000256" key="1">
    <source>
        <dbReference type="ARBA" id="ARBA00038115"/>
    </source>
</evidence>
<comment type="caution">
    <text evidence="3">The sequence shown here is derived from an EMBL/GenBank/DDBJ whole genome shotgun (WGS) entry which is preliminary data.</text>
</comment>
<evidence type="ECO:0000313" key="3">
    <source>
        <dbReference type="EMBL" id="KAJ8993929.1"/>
    </source>
</evidence>
<organism evidence="3 4">
    <name type="scientific">Exophiala dermatitidis</name>
    <name type="common">Black yeast-like fungus</name>
    <name type="synonym">Wangiella dermatitidis</name>
    <dbReference type="NCBI Taxonomy" id="5970"/>
    <lineage>
        <taxon>Eukaryota</taxon>
        <taxon>Fungi</taxon>
        <taxon>Dikarya</taxon>
        <taxon>Ascomycota</taxon>
        <taxon>Pezizomycotina</taxon>
        <taxon>Eurotiomycetes</taxon>
        <taxon>Chaetothyriomycetidae</taxon>
        <taxon>Chaetothyriales</taxon>
        <taxon>Herpotrichiellaceae</taxon>
        <taxon>Exophiala</taxon>
    </lineage>
</organism>
<evidence type="ECO:0000259" key="2">
    <source>
        <dbReference type="Pfam" id="PF12697"/>
    </source>
</evidence>
<dbReference type="Pfam" id="PF12697">
    <property type="entry name" value="Abhydrolase_6"/>
    <property type="match status" value="1"/>
</dbReference>
<dbReference type="Gene3D" id="3.40.50.1820">
    <property type="entry name" value="alpha/beta hydrolase"/>
    <property type="match status" value="1"/>
</dbReference>
<feature type="domain" description="AB hydrolase-1" evidence="2">
    <location>
        <begin position="152"/>
        <end position="340"/>
    </location>
</feature>
<dbReference type="Gene3D" id="1.20.1440.110">
    <property type="entry name" value="acylaminoacyl peptidase"/>
    <property type="match status" value="1"/>
</dbReference>
<reference evidence="3" key="1">
    <citation type="submission" date="2023-01" db="EMBL/GenBank/DDBJ databases">
        <title>Exophiala dermititidis isolated from Cystic Fibrosis Patient.</title>
        <authorList>
            <person name="Kurbessoian T."/>
            <person name="Crocker A."/>
            <person name="Murante D."/>
            <person name="Hogan D.A."/>
            <person name="Stajich J.E."/>
        </authorList>
    </citation>
    <scope>NUCLEOTIDE SEQUENCE</scope>
    <source>
        <strain evidence="3">Ex8</strain>
    </source>
</reference>
<dbReference type="PANTHER" id="PTHR22946">
    <property type="entry name" value="DIENELACTONE HYDROLASE DOMAIN-CONTAINING PROTEIN-RELATED"/>
    <property type="match status" value="1"/>
</dbReference>
<proteinExistence type="inferred from homology"/>
<dbReference type="SUPFAM" id="SSF53474">
    <property type="entry name" value="alpha/beta-Hydrolases"/>
    <property type="match status" value="1"/>
</dbReference>
<gene>
    <name evidence="3" type="ORF">HRR80_002432</name>
</gene>
<dbReference type="InterPro" id="IPR050261">
    <property type="entry name" value="FrsA_esterase"/>
</dbReference>
<accession>A0AAN6IWH9</accession>
<protein>
    <recommendedName>
        <fullName evidence="2">AB hydrolase-1 domain-containing protein</fullName>
    </recommendedName>
</protein>
<dbReference type="PANTHER" id="PTHR22946:SF12">
    <property type="entry name" value="CONIDIAL PIGMENT BIOSYNTHESIS PROTEIN AYG1 (AFU_ORTHOLOGUE AFUA_2G17550)"/>
    <property type="match status" value="1"/>
</dbReference>
<dbReference type="InterPro" id="IPR029058">
    <property type="entry name" value="AB_hydrolase_fold"/>
</dbReference>
<evidence type="ECO:0000313" key="4">
    <source>
        <dbReference type="Proteomes" id="UP001161757"/>
    </source>
</evidence>
<name>A0AAN6IWH9_EXODE</name>
<dbReference type="InterPro" id="IPR000073">
    <property type="entry name" value="AB_hydrolase_1"/>
</dbReference>